<dbReference type="GO" id="GO:0000226">
    <property type="term" value="P:microtubule cytoskeleton organization"/>
    <property type="evidence" value="ECO:0007669"/>
    <property type="project" value="TreeGrafter"/>
</dbReference>
<evidence type="ECO:0000313" key="7">
    <source>
        <dbReference type="Proteomes" id="UP000274756"/>
    </source>
</evidence>
<name>A0A0N4UCA6_DRAME</name>
<evidence type="ECO:0000256" key="3">
    <source>
        <dbReference type="ARBA" id="ARBA00022837"/>
    </source>
</evidence>
<protein>
    <submittedName>
        <fullName evidence="8">EF-hand domain-containing protein</fullName>
    </submittedName>
</protein>
<dbReference type="GO" id="GO:0035303">
    <property type="term" value="P:regulation of dephosphorylation"/>
    <property type="evidence" value="ECO:0007669"/>
    <property type="project" value="InterPro"/>
</dbReference>
<keyword evidence="7" id="KW-1185">Reference proteome</keyword>
<dbReference type="PANTHER" id="PTHR12085:SF3">
    <property type="entry name" value="SERINE_THREONINE-PROTEIN PHOSPHATASE 2A REGULATORY SUBUNIT B'' SUBUNIT GAMMA"/>
    <property type="match status" value="1"/>
</dbReference>
<sequence length="458" mass="52945">MASVIKDLNLSESEIDAFIKHYHTADCTFLRNIPSATVNYESADHRLRIKLECQARNRFFREELQKLPTDEDIMLLGVTYENSMSNNVTLIKHRRLGPWPPDESNAKVQMVFHGMLEKHSCSSSEDGFKLIGYFGYQACVASCNAAIRRLVSVKLFLDLHIANKKDVYGRIPIDLVTNFVRTKKDRINKMIGLSYYDSSRKGYLTPEVVLNMLFFFQNDDQGYYLCMATRKFFFFLDPVRQKKIMITDIIASKLLDEMESVEEASLLELEKDSIGEYFRFSKANFIRIRESYKVLDLDSNGLLSLDEMTNFQRLTNTFIQRIFEVQQTYYNNEIDLNGFCDLLLAMQYKSDSSALSYYFRILDVDGDGFLNAADLYYFYRDIAEMLDSCIADDDASQKAPPFNDVKDEIFDICRPKDPLRISLKELIASGKGGTIVGMLTDLDDFLNYENREGVVYEE</sequence>
<dbReference type="Proteomes" id="UP000274756">
    <property type="component" value="Unassembled WGS sequence"/>
</dbReference>
<dbReference type="InterPro" id="IPR018247">
    <property type="entry name" value="EF_Hand_1_Ca_BS"/>
</dbReference>
<dbReference type="PANTHER" id="PTHR12085">
    <property type="entry name" value="SERINE/THREONINE-PROTEIN PHOSPHATASE 2A REGULATORY SUBUNIT B'' SUBUNIT GAMMA"/>
    <property type="match status" value="1"/>
</dbReference>
<dbReference type="GO" id="GO:0005737">
    <property type="term" value="C:cytoplasm"/>
    <property type="evidence" value="ECO:0007669"/>
    <property type="project" value="UniProtKB-SubCell"/>
</dbReference>
<accession>A0A0N4UCA6</accession>
<dbReference type="OrthoDB" id="10265007at2759"/>
<dbReference type="InterPro" id="IPR011992">
    <property type="entry name" value="EF-hand-dom_pair"/>
</dbReference>
<dbReference type="GO" id="GO:0005819">
    <property type="term" value="C:spindle"/>
    <property type="evidence" value="ECO:0007669"/>
    <property type="project" value="TreeGrafter"/>
</dbReference>
<reference evidence="5 7" key="2">
    <citation type="submission" date="2018-11" db="EMBL/GenBank/DDBJ databases">
        <authorList>
            <consortium name="Pathogen Informatics"/>
        </authorList>
    </citation>
    <scope>NUCLEOTIDE SEQUENCE [LARGE SCALE GENOMIC DNA]</scope>
</reference>
<dbReference type="InterPro" id="IPR039865">
    <property type="entry name" value="PPP2R3C"/>
</dbReference>
<evidence type="ECO:0000256" key="1">
    <source>
        <dbReference type="ARBA" id="ARBA00004496"/>
    </source>
</evidence>
<evidence type="ECO:0000313" key="8">
    <source>
        <dbReference type="WBParaSite" id="DME_0000489101-mRNA-1"/>
    </source>
</evidence>
<evidence type="ECO:0000256" key="2">
    <source>
        <dbReference type="ARBA" id="ARBA00022490"/>
    </source>
</evidence>
<keyword evidence="3" id="KW-0106">Calcium</keyword>
<dbReference type="InterPro" id="IPR002048">
    <property type="entry name" value="EF_hand_dom"/>
</dbReference>
<dbReference type="PROSITE" id="PS00018">
    <property type="entry name" value="EF_HAND_1"/>
    <property type="match status" value="2"/>
</dbReference>
<dbReference type="GO" id="GO:0030865">
    <property type="term" value="P:cortical cytoskeleton organization"/>
    <property type="evidence" value="ECO:0007669"/>
    <property type="project" value="TreeGrafter"/>
</dbReference>
<gene>
    <name evidence="5" type="ORF">DME_LOCUS512</name>
</gene>
<evidence type="ECO:0000313" key="5">
    <source>
        <dbReference type="EMBL" id="VDN50539.1"/>
    </source>
</evidence>
<dbReference type="GO" id="GO:0005509">
    <property type="term" value="F:calcium ion binding"/>
    <property type="evidence" value="ECO:0007669"/>
    <property type="project" value="InterPro"/>
</dbReference>
<dbReference type="SUPFAM" id="SSF47473">
    <property type="entry name" value="EF-hand"/>
    <property type="match status" value="1"/>
</dbReference>
<evidence type="ECO:0000313" key="6">
    <source>
        <dbReference type="Proteomes" id="UP000038040"/>
    </source>
</evidence>
<dbReference type="GO" id="GO:0005813">
    <property type="term" value="C:centrosome"/>
    <property type="evidence" value="ECO:0007669"/>
    <property type="project" value="TreeGrafter"/>
</dbReference>
<reference evidence="8" key="1">
    <citation type="submission" date="2017-02" db="UniProtKB">
        <authorList>
            <consortium name="WormBaseParasite"/>
        </authorList>
    </citation>
    <scope>IDENTIFICATION</scope>
</reference>
<dbReference type="AlphaFoldDB" id="A0A0N4UCA6"/>
<proteinExistence type="predicted"/>
<dbReference type="PROSITE" id="PS50222">
    <property type="entry name" value="EF_HAND_2"/>
    <property type="match status" value="1"/>
</dbReference>
<evidence type="ECO:0000259" key="4">
    <source>
        <dbReference type="PROSITE" id="PS50222"/>
    </source>
</evidence>
<dbReference type="Gene3D" id="1.10.238.10">
    <property type="entry name" value="EF-hand"/>
    <property type="match status" value="1"/>
</dbReference>
<feature type="domain" description="EF-hand" evidence="4">
    <location>
        <begin position="350"/>
        <end position="385"/>
    </location>
</feature>
<dbReference type="EMBL" id="UYYG01000004">
    <property type="protein sequence ID" value="VDN50539.1"/>
    <property type="molecule type" value="Genomic_DNA"/>
</dbReference>
<comment type="subcellular location">
    <subcellularLocation>
        <location evidence="1">Cytoplasm</location>
    </subcellularLocation>
</comment>
<organism evidence="6 8">
    <name type="scientific">Dracunculus medinensis</name>
    <name type="common">Guinea worm</name>
    <dbReference type="NCBI Taxonomy" id="318479"/>
    <lineage>
        <taxon>Eukaryota</taxon>
        <taxon>Metazoa</taxon>
        <taxon>Ecdysozoa</taxon>
        <taxon>Nematoda</taxon>
        <taxon>Chromadorea</taxon>
        <taxon>Rhabditida</taxon>
        <taxon>Spirurina</taxon>
        <taxon>Dracunculoidea</taxon>
        <taxon>Dracunculidae</taxon>
        <taxon>Dracunculus</taxon>
    </lineage>
</organism>
<keyword evidence="2" id="KW-0963">Cytoplasm</keyword>
<dbReference type="WBParaSite" id="DME_0000489101-mRNA-1">
    <property type="protein sequence ID" value="DME_0000489101-mRNA-1"/>
    <property type="gene ID" value="DME_0000489101"/>
</dbReference>
<dbReference type="Proteomes" id="UP000038040">
    <property type="component" value="Unplaced"/>
</dbReference>
<dbReference type="STRING" id="318479.A0A0N4UCA6"/>